<protein>
    <submittedName>
        <fullName evidence="1">Uncharacterized protein</fullName>
    </submittedName>
</protein>
<dbReference type="EMBL" id="JARKIB010000018">
    <property type="protein sequence ID" value="KAJ7769356.1"/>
    <property type="molecule type" value="Genomic_DNA"/>
</dbReference>
<evidence type="ECO:0000313" key="2">
    <source>
        <dbReference type="Proteomes" id="UP001215598"/>
    </source>
</evidence>
<gene>
    <name evidence="1" type="ORF">B0H16DRAFT_1517587</name>
</gene>
<reference evidence="1" key="1">
    <citation type="submission" date="2023-03" db="EMBL/GenBank/DDBJ databases">
        <title>Massive genome expansion in bonnet fungi (Mycena s.s.) driven by repeated elements and novel gene families across ecological guilds.</title>
        <authorList>
            <consortium name="Lawrence Berkeley National Laboratory"/>
            <person name="Harder C.B."/>
            <person name="Miyauchi S."/>
            <person name="Viragh M."/>
            <person name="Kuo A."/>
            <person name="Thoen E."/>
            <person name="Andreopoulos B."/>
            <person name="Lu D."/>
            <person name="Skrede I."/>
            <person name="Drula E."/>
            <person name="Henrissat B."/>
            <person name="Morin E."/>
            <person name="Kohler A."/>
            <person name="Barry K."/>
            <person name="LaButti K."/>
            <person name="Morin E."/>
            <person name="Salamov A."/>
            <person name="Lipzen A."/>
            <person name="Mereny Z."/>
            <person name="Hegedus B."/>
            <person name="Baldrian P."/>
            <person name="Stursova M."/>
            <person name="Weitz H."/>
            <person name="Taylor A."/>
            <person name="Grigoriev I.V."/>
            <person name="Nagy L.G."/>
            <person name="Martin F."/>
            <person name="Kauserud H."/>
        </authorList>
    </citation>
    <scope>NUCLEOTIDE SEQUENCE</scope>
    <source>
        <strain evidence="1">CBHHK182m</strain>
    </source>
</reference>
<name>A0AAD7NP74_9AGAR</name>
<comment type="caution">
    <text evidence="1">The sequence shown here is derived from an EMBL/GenBank/DDBJ whole genome shotgun (WGS) entry which is preliminary data.</text>
</comment>
<accession>A0AAD7NP74</accession>
<proteinExistence type="predicted"/>
<organism evidence="1 2">
    <name type="scientific">Mycena metata</name>
    <dbReference type="NCBI Taxonomy" id="1033252"/>
    <lineage>
        <taxon>Eukaryota</taxon>
        <taxon>Fungi</taxon>
        <taxon>Dikarya</taxon>
        <taxon>Basidiomycota</taxon>
        <taxon>Agaricomycotina</taxon>
        <taxon>Agaricomycetes</taxon>
        <taxon>Agaricomycetidae</taxon>
        <taxon>Agaricales</taxon>
        <taxon>Marasmiineae</taxon>
        <taxon>Mycenaceae</taxon>
        <taxon>Mycena</taxon>
    </lineage>
</organism>
<dbReference type="Proteomes" id="UP001215598">
    <property type="component" value="Unassembled WGS sequence"/>
</dbReference>
<sequence length="488" mass="54931">VPAVLWALNTSTDPAMIGAAAELGADLQWPIQLDQSAQTIAQRLWVTAQNLCVDNSSHTVRPEMFHSAVVYGKLYCTFSLHVQPRYSLPDVISMTIGASNSADEPTAILQIWAGDEVQIKLPGNSAAVVQWVLHIMPSLAIPSKDKIRYLARNFPIEAPADTQIFTNFLCCVGAASVPVEPWLMKRVDKSGLYYLLLNRFFVALRDLATTDTEVTIKLLDIAAQMAVELASQFSWASFDERINLAREISKFCNKFPRVEGWLDVLVTAATLGRTSLQELFYIHWTTRSRLGFTPHPPLPTFDARETEWIHKALEHVQKSWQEDLDDTEDREWDSNTTRAIDGLLQILSCNDSLPDTPPISSMHTILRALSSTTDVAATAFFVLTRAKPWFLNHELHPIMLQSSMWHHLGRVARRYKEYSLGEDVVPESYQELIHHVASGPDWKSTLFEELPTCIAVFSNPSCKIRVHFCSPEYLGSSTRRETAVDSVY</sequence>
<feature type="non-terminal residue" evidence="1">
    <location>
        <position position="1"/>
    </location>
</feature>
<dbReference type="AlphaFoldDB" id="A0AAD7NP74"/>
<evidence type="ECO:0000313" key="1">
    <source>
        <dbReference type="EMBL" id="KAJ7769356.1"/>
    </source>
</evidence>
<keyword evidence="2" id="KW-1185">Reference proteome</keyword>